<evidence type="ECO:0000256" key="1">
    <source>
        <dbReference type="SAM" id="MobiDB-lite"/>
    </source>
</evidence>
<feature type="compositionally biased region" description="Acidic residues" evidence="1">
    <location>
        <begin position="156"/>
        <end position="167"/>
    </location>
</feature>
<dbReference type="HOGENOM" id="CLU_874464_0_0_1"/>
<protein>
    <submittedName>
        <fullName evidence="2">Uncharacterized protein</fullName>
    </submittedName>
</protein>
<feature type="compositionally biased region" description="Acidic residues" evidence="1">
    <location>
        <begin position="99"/>
        <end position="115"/>
    </location>
</feature>
<feature type="compositionally biased region" description="Pro residues" evidence="1">
    <location>
        <begin position="64"/>
        <end position="79"/>
    </location>
</feature>
<dbReference type="Proteomes" id="UP000053328">
    <property type="component" value="Unassembled WGS sequence"/>
</dbReference>
<feature type="region of interest" description="Disordered" evidence="1">
    <location>
        <begin position="1"/>
        <end position="86"/>
    </location>
</feature>
<name>A0A0D2BRZ1_9EURO</name>
<reference evidence="2 3" key="1">
    <citation type="submission" date="2015-01" db="EMBL/GenBank/DDBJ databases">
        <title>The Genome Sequence of Exophiala spinifera CBS89968.</title>
        <authorList>
            <consortium name="The Broad Institute Genomics Platform"/>
            <person name="Cuomo C."/>
            <person name="de Hoog S."/>
            <person name="Gorbushina A."/>
            <person name="Stielow B."/>
            <person name="Teixiera M."/>
            <person name="Abouelleil A."/>
            <person name="Chapman S.B."/>
            <person name="Priest M."/>
            <person name="Young S.K."/>
            <person name="Wortman J."/>
            <person name="Nusbaum C."/>
            <person name="Birren B."/>
        </authorList>
    </citation>
    <scope>NUCLEOTIDE SEQUENCE [LARGE SCALE GENOMIC DNA]</scope>
    <source>
        <strain evidence="2 3">CBS 89968</strain>
    </source>
</reference>
<dbReference type="GeneID" id="27328853"/>
<feature type="region of interest" description="Disordered" evidence="1">
    <location>
        <begin position="99"/>
        <end position="212"/>
    </location>
</feature>
<gene>
    <name evidence="2" type="ORF">PV08_01770</name>
</gene>
<feature type="compositionally biased region" description="Basic and acidic residues" evidence="1">
    <location>
        <begin position="13"/>
        <end position="28"/>
    </location>
</feature>
<evidence type="ECO:0000313" key="2">
    <source>
        <dbReference type="EMBL" id="KIW21190.1"/>
    </source>
</evidence>
<dbReference type="EMBL" id="KN847492">
    <property type="protein sequence ID" value="KIW21190.1"/>
    <property type="molecule type" value="Genomic_DNA"/>
</dbReference>
<keyword evidence="3" id="KW-1185">Reference proteome</keyword>
<proteinExistence type="predicted"/>
<feature type="compositionally biased region" description="Basic and acidic residues" evidence="1">
    <location>
        <begin position="116"/>
        <end position="133"/>
    </location>
</feature>
<organism evidence="2 3">
    <name type="scientific">Exophiala spinifera</name>
    <dbReference type="NCBI Taxonomy" id="91928"/>
    <lineage>
        <taxon>Eukaryota</taxon>
        <taxon>Fungi</taxon>
        <taxon>Dikarya</taxon>
        <taxon>Ascomycota</taxon>
        <taxon>Pezizomycotina</taxon>
        <taxon>Eurotiomycetes</taxon>
        <taxon>Chaetothyriomycetidae</taxon>
        <taxon>Chaetothyriales</taxon>
        <taxon>Herpotrichiellaceae</taxon>
        <taxon>Exophiala</taxon>
    </lineage>
</organism>
<dbReference type="RefSeq" id="XP_016241406.1">
    <property type="nucleotide sequence ID" value="XM_016376130.1"/>
</dbReference>
<accession>A0A0D2BRZ1</accession>
<sequence length="318" mass="35000">MSPPLGKIPIHHGGMDLDDAIHDTGAEHDVEEISTPQEQANDDIDEDERRSANLIITLASSSSTPPPPLSLLCPSPPLPRGQRRRTLHDELLAIDDHLELDDESTLLNDEDDEGDERIPFDRDEQRSSTRAHVDLNTCPRVSRDVRFTKTEGGGGGEEEDESEDEDEIQRGPEMEGGFATETDAKSDSQETGTGTETEDDNSSGPEPEPFETFLSHNAADLSSWHSAHRRLSSLPPDADTHMALSRHAETLYTWLNVSALPYIDALERYAHEKAALVNGDALLDHDDDADGEGIEEQKSVVDVLCRVMEALVTESRHG</sequence>
<dbReference type="VEuPathDB" id="FungiDB:PV08_01770"/>
<evidence type="ECO:0000313" key="3">
    <source>
        <dbReference type="Proteomes" id="UP000053328"/>
    </source>
</evidence>
<dbReference type="AlphaFoldDB" id="A0A0D2BRZ1"/>